<name>A0A382WTY0_9ZZZZ</name>
<evidence type="ECO:0000313" key="2">
    <source>
        <dbReference type="EMBL" id="SVD62297.1"/>
    </source>
</evidence>
<protein>
    <recommendedName>
        <fullName evidence="1">Methyltransferase FkbM domain-containing protein</fullName>
    </recommendedName>
</protein>
<sequence length="235" mass="27165">VQSFAINLLGKIPNSFMGVPKIKSYFASKLTREIYQFCSLSENFKIELNLNDSSENYLWFGCIPKEIIDFLRCNLRHDSIFVDCGANIGIWTIIALEYIKSKGAVHSFEPNPKLCKRLQKNLDYNKLNDKCSLHQVALSSDSKMEFLYLDDFNHQMGSLHKGNNENNKIKVLTKTFDSFNMNRVDGMKIDVEGYESQAIKGARKTISSLKPWLVVELNNSFHEIQNITQWEVYRM</sequence>
<dbReference type="PANTHER" id="PTHR34203">
    <property type="entry name" value="METHYLTRANSFERASE, FKBM FAMILY PROTEIN"/>
    <property type="match status" value="1"/>
</dbReference>
<feature type="domain" description="Methyltransferase FkbM" evidence="1">
    <location>
        <begin position="83"/>
        <end position="224"/>
    </location>
</feature>
<evidence type="ECO:0000259" key="1">
    <source>
        <dbReference type="Pfam" id="PF05050"/>
    </source>
</evidence>
<proteinExistence type="predicted"/>
<dbReference type="InterPro" id="IPR006342">
    <property type="entry name" value="FkbM_mtfrase"/>
</dbReference>
<accession>A0A382WTY0</accession>
<dbReference type="InterPro" id="IPR052514">
    <property type="entry name" value="SAM-dependent_MTase"/>
</dbReference>
<dbReference type="Pfam" id="PF05050">
    <property type="entry name" value="Methyltransf_21"/>
    <property type="match status" value="1"/>
</dbReference>
<dbReference type="EMBL" id="UINC01162510">
    <property type="protein sequence ID" value="SVD62297.1"/>
    <property type="molecule type" value="Genomic_DNA"/>
</dbReference>
<dbReference type="Gene3D" id="3.40.50.150">
    <property type="entry name" value="Vaccinia Virus protein VP39"/>
    <property type="match status" value="1"/>
</dbReference>
<gene>
    <name evidence="2" type="ORF">METZ01_LOCUS415151</name>
</gene>
<reference evidence="2" key="1">
    <citation type="submission" date="2018-05" db="EMBL/GenBank/DDBJ databases">
        <authorList>
            <person name="Lanie J.A."/>
            <person name="Ng W.-L."/>
            <person name="Kazmierczak K.M."/>
            <person name="Andrzejewski T.M."/>
            <person name="Davidsen T.M."/>
            <person name="Wayne K.J."/>
            <person name="Tettelin H."/>
            <person name="Glass J.I."/>
            <person name="Rusch D."/>
            <person name="Podicherti R."/>
            <person name="Tsui H.-C.T."/>
            <person name="Winkler M.E."/>
        </authorList>
    </citation>
    <scope>NUCLEOTIDE SEQUENCE</scope>
</reference>
<feature type="non-terminal residue" evidence="2">
    <location>
        <position position="1"/>
    </location>
</feature>
<dbReference type="SUPFAM" id="SSF53335">
    <property type="entry name" value="S-adenosyl-L-methionine-dependent methyltransferases"/>
    <property type="match status" value="1"/>
</dbReference>
<organism evidence="2">
    <name type="scientific">marine metagenome</name>
    <dbReference type="NCBI Taxonomy" id="408172"/>
    <lineage>
        <taxon>unclassified sequences</taxon>
        <taxon>metagenomes</taxon>
        <taxon>ecological metagenomes</taxon>
    </lineage>
</organism>
<dbReference type="InterPro" id="IPR029063">
    <property type="entry name" value="SAM-dependent_MTases_sf"/>
</dbReference>
<feature type="non-terminal residue" evidence="2">
    <location>
        <position position="235"/>
    </location>
</feature>
<dbReference type="AlphaFoldDB" id="A0A382WTY0"/>
<dbReference type="PANTHER" id="PTHR34203:SF15">
    <property type="entry name" value="SLL1173 PROTEIN"/>
    <property type="match status" value="1"/>
</dbReference>
<dbReference type="NCBIfam" id="TIGR01444">
    <property type="entry name" value="fkbM_fam"/>
    <property type="match status" value="1"/>
</dbReference>